<accession>A0AAD6YHZ0</accession>
<name>A0AAD6YHZ0_9AGAR</name>
<reference evidence="1" key="1">
    <citation type="submission" date="2023-03" db="EMBL/GenBank/DDBJ databases">
        <title>Massive genome expansion in bonnet fungi (Mycena s.s.) driven by repeated elements and novel gene families across ecological guilds.</title>
        <authorList>
            <consortium name="Lawrence Berkeley National Laboratory"/>
            <person name="Harder C.B."/>
            <person name="Miyauchi S."/>
            <person name="Viragh M."/>
            <person name="Kuo A."/>
            <person name="Thoen E."/>
            <person name="Andreopoulos B."/>
            <person name="Lu D."/>
            <person name="Skrede I."/>
            <person name="Drula E."/>
            <person name="Henrissat B."/>
            <person name="Morin E."/>
            <person name="Kohler A."/>
            <person name="Barry K."/>
            <person name="LaButti K."/>
            <person name="Morin E."/>
            <person name="Salamov A."/>
            <person name="Lipzen A."/>
            <person name="Mereny Z."/>
            <person name="Hegedus B."/>
            <person name="Baldrian P."/>
            <person name="Stursova M."/>
            <person name="Weitz H."/>
            <person name="Taylor A."/>
            <person name="Grigoriev I.V."/>
            <person name="Nagy L.G."/>
            <person name="Martin F."/>
            <person name="Kauserud H."/>
        </authorList>
    </citation>
    <scope>NUCLEOTIDE SEQUENCE</scope>
    <source>
        <strain evidence="1">9144</strain>
    </source>
</reference>
<dbReference type="EMBL" id="JARJCW010000018">
    <property type="protein sequence ID" value="KAJ7214945.1"/>
    <property type="molecule type" value="Genomic_DNA"/>
</dbReference>
<dbReference type="Proteomes" id="UP001219525">
    <property type="component" value="Unassembled WGS sequence"/>
</dbReference>
<evidence type="ECO:0000313" key="2">
    <source>
        <dbReference type="Proteomes" id="UP001219525"/>
    </source>
</evidence>
<comment type="caution">
    <text evidence="1">The sequence shown here is derived from an EMBL/GenBank/DDBJ whole genome shotgun (WGS) entry which is preliminary data.</text>
</comment>
<gene>
    <name evidence="1" type="ORF">GGX14DRAFT_609831</name>
</gene>
<dbReference type="AlphaFoldDB" id="A0AAD6YHZ0"/>
<proteinExistence type="predicted"/>
<protein>
    <submittedName>
        <fullName evidence="1">Uncharacterized protein</fullName>
    </submittedName>
</protein>
<keyword evidence="2" id="KW-1185">Reference proteome</keyword>
<evidence type="ECO:0000313" key="1">
    <source>
        <dbReference type="EMBL" id="KAJ7214945.1"/>
    </source>
</evidence>
<organism evidence="1 2">
    <name type="scientific">Mycena pura</name>
    <dbReference type="NCBI Taxonomy" id="153505"/>
    <lineage>
        <taxon>Eukaryota</taxon>
        <taxon>Fungi</taxon>
        <taxon>Dikarya</taxon>
        <taxon>Basidiomycota</taxon>
        <taxon>Agaricomycotina</taxon>
        <taxon>Agaricomycetes</taxon>
        <taxon>Agaricomycetidae</taxon>
        <taxon>Agaricales</taxon>
        <taxon>Marasmiineae</taxon>
        <taxon>Mycenaceae</taxon>
        <taxon>Mycena</taxon>
    </lineage>
</organism>
<sequence>MAASNFSDTIAALNSIQLVRRGRVGLASENTAAELSGLFTAVAHCASALSLWHALLLFNPSESPLASSLPGDSLPCDPLTSEPSSLFFCTHISDTPCGSRPEARLYSYKTLAPVIVAYYRRSMAMASHRLGLKITGGTDDDAEYTPGFGRGLRSPGAPTVLWASHPRMEMRECDLQLAVSCHDRRVVAIQRCGPFVPWGYDRECSARPKQWTQEPQNIMQSTALTLMALFLVCFADRRALSTWPSELQRWICQHTPGWHAPLTR</sequence>